<gene>
    <name evidence="2" type="ORF">ACFSL2_10345</name>
</gene>
<sequence length="451" mass="46926">MANADGTPRYIPGDVWERDGEYSVDTNDAAGPPPHELPESGLWMDVRIERAAGISGNVLDQQGAPVSGVKVKVVAEDGRVVAQHGLADGTGPDGEFSFPYVPAGDSYTLEIIGGATSQGYAFGYAGEDEVTQDRAEAKRFTVPASGLSGLQLILPRLTTITGTVVAPDGSPVARAEVAADPIGYGAHGSAMTAEDGTFSFAAAGGDTGEVYVSANRQQGYSPYTGVYYAGAGSTANTLADATPLAVDPGGSLSSVDFGLSECGAVEGTVANLPAYGFREVRVFSDEDPDLVTRHVQITEDGAFHVPGLAPGTYDVAVVVTGEGASSEYWFRYGAPNAEEAADVVVPESCDTVPGIDFTLGEHEVHALTSPAISGSAKVGEMVEANPGTWTPAHLTYTYRWLRDGIAIEGAASPRYQITMGDLDSKLSVEVTARRDGFTDGVATSPDRMVQR</sequence>
<dbReference type="EMBL" id="JBHUHF010000001">
    <property type="protein sequence ID" value="MFD2025909.1"/>
    <property type="molecule type" value="Genomic_DNA"/>
</dbReference>
<dbReference type="RefSeq" id="WP_377197779.1">
    <property type="nucleotide sequence ID" value="NZ_JBHUHF010000001.1"/>
</dbReference>
<reference evidence="3" key="1">
    <citation type="journal article" date="2019" name="Int. J. Syst. Evol. Microbiol.">
        <title>The Global Catalogue of Microorganisms (GCM) 10K type strain sequencing project: providing services to taxonomists for standard genome sequencing and annotation.</title>
        <authorList>
            <consortium name="The Broad Institute Genomics Platform"/>
            <consortium name="The Broad Institute Genome Sequencing Center for Infectious Disease"/>
            <person name="Wu L."/>
            <person name="Ma J."/>
        </authorList>
    </citation>
    <scope>NUCLEOTIDE SEQUENCE [LARGE SCALE GENOMIC DNA]</scope>
    <source>
        <strain evidence="3">CCM 7043</strain>
    </source>
</reference>
<proteinExistence type="predicted"/>
<dbReference type="Gene3D" id="2.60.40.2700">
    <property type="match status" value="1"/>
</dbReference>
<accession>A0ABW4V6L8</accession>
<comment type="caution">
    <text evidence="2">The sequence shown here is derived from an EMBL/GenBank/DDBJ whole genome shotgun (WGS) entry which is preliminary data.</text>
</comment>
<evidence type="ECO:0000256" key="1">
    <source>
        <dbReference type="SAM" id="MobiDB-lite"/>
    </source>
</evidence>
<keyword evidence="3" id="KW-1185">Reference proteome</keyword>
<protein>
    <submittedName>
        <fullName evidence="2">Carboxypeptidase-like regulatory domain-containing protein</fullName>
    </submittedName>
</protein>
<dbReference type="InterPro" id="IPR008969">
    <property type="entry name" value="CarboxyPept-like_regulatory"/>
</dbReference>
<evidence type="ECO:0000313" key="3">
    <source>
        <dbReference type="Proteomes" id="UP001597338"/>
    </source>
</evidence>
<dbReference type="Proteomes" id="UP001597338">
    <property type="component" value="Unassembled WGS sequence"/>
</dbReference>
<evidence type="ECO:0000313" key="2">
    <source>
        <dbReference type="EMBL" id="MFD2025909.1"/>
    </source>
</evidence>
<name>A0ABW4V6L8_9MICO</name>
<feature type="region of interest" description="Disordered" evidence="1">
    <location>
        <begin position="1"/>
        <end position="35"/>
    </location>
</feature>
<organism evidence="2 3">
    <name type="scientific">Promicromonospora aerolata</name>
    <dbReference type="NCBI Taxonomy" id="195749"/>
    <lineage>
        <taxon>Bacteria</taxon>
        <taxon>Bacillati</taxon>
        <taxon>Actinomycetota</taxon>
        <taxon>Actinomycetes</taxon>
        <taxon>Micrococcales</taxon>
        <taxon>Promicromonosporaceae</taxon>
        <taxon>Promicromonospora</taxon>
    </lineage>
</organism>
<dbReference type="SUPFAM" id="SSF49464">
    <property type="entry name" value="Carboxypeptidase regulatory domain-like"/>
    <property type="match status" value="2"/>
</dbReference>
<dbReference type="Gene3D" id="2.60.40.1120">
    <property type="entry name" value="Carboxypeptidase-like, regulatory domain"/>
    <property type="match status" value="2"/>
</dbReference>